<protein>
    <recommendedName>
        <fullName evidence="4">ABC transporter domain-containing protein</fullName>
    </recommendedName>
</protein>
<keyword evidence="1" id="KW-0813">Transport</keyword>
<accession>A0A0F9UKV7</accession>
<dbReference type="PANTHER" id="PTHR43875">
    <property type="entry name" value="MALTODEXTRIN IMPORT ATP-BINDING PROTEIN MSMX"/>
    <property type="match status" value="1"/>
</dbReference>
<dbReference type="InterPro" id="IPR012340">
    <property type="entry name" value="NA-bd_OB-fold"/>
</dbReference>
<keyword evidence="3" id="KW-0067">ATP-binding</keyword>
<evidence type="ECO:0000256" key="3">
    <source>
        <dbReference type="ARBA" id="ARBA00022840"/>
    </source>
</evidence>
<feature type="domain" description="ABC transporter" evidence="4">
    <location>
        <begin position="4"/>
        <end position="234"/>
    </location>
</feature>
<dbReference type="PROSITE" id="PS00211">
    <property type="entry name" value="ABC_TRANSPORTER_1"/>
    <property type="match status" value="1"/>
</dbReference>
<dbReference type="SMART" id="SM00382">
    <property type="entry name" value="AAA"/>
    <property type="match status" value="1"/>
</dbReference>
<evidence type="ECO:0000259" key="4">
    <source>
        <dbReference type="PROSITE" id="PS50893"/>
    </source>
</evidence>
<dbReference type="GO" id="GO:0016887">
    <property type="term" value="F:ATP hydrolysis activity"/>
    <property type="evidence" value="ECO:0007669"/>
    <property type="project" value="InterPro"/>
</dbReference>
<dbReference type="InterPro" id="IPR027417">
    <property type="entry name" value="P-loop_NTPase"/>
</dbReference>
<organism evidence="5">
    <name type="scientific">marine sediment metagenome</name>
    <dbReference type="NCBI Taxonomy" id="412755"/>
    <lineage>
        <taxon>unclassified sequences</taxon>
        <taxon>metagenomes</taxon>
        <taxon>ecological metagenomes</taxon>
    </lineage>
</organism>
<dbReference type="Pfam" id="PF00005">
    <property type="entry name" value="ABC_tran"/>
    <property type="match status" value="1"/>
</dbReference>
<name>A0A0F9UKV7_9ZZZZ</name>
<dbReference type="PROSITE" id="PS50893">
    <property type="entry name" value="ABC_TRANSPORTER_2"/>
    <property type="match status" value="1"/>
</dbReference>
<dbReference type="CDD" id="cd03301">
    <property type="entry name" value="ABC_MalK_N"/>
    <property type="match status" value="1"/>
</dbReference>
<dbReference type="InterPro" id="IPR008995">
    <property type="entry name" value="Mo/tungstate-bd_C_term_dom"/>
</dbReference>
<dbReference type="InterPro" id="IPR003593">
    <property type="entry name" value="AAA+_ATPase"/>
</dbReference>
<evidence type="ECO:0000256" key="2">
    <source>
        <dbReference type="ARBA" id="ARBA00022741"/>
    </source>
</evidence>
<dbReference type="InterPro" id="IPR040582">
    <property type="entry name" value="OB_MalK-like"/>
</dbReference>
<dbReference type="InterPro" id="IPR017871">
    <property type="entry name" value="ABC_transporter-like_CS"/>
</dbReference>
<dbReference type="PANTHER" id="PTHR43875:SF10">
    <property type="entry name" value="BLL2173 PROTEIN"/>
    <property type="match status" value="1"/>
</dbReference>
<dbReference type="NCBIfam" id="NF008653">
    <property type="entry name" value="PRK11650.1"/>
    <property type="match status" value="1"/>
</dbReference>
<dbReference type="SUPFAM" id="SSF52540">
    <property type="entry name" value="P-loop containing nucleoside triphosphate hydrolases"/>
    <property type="match status" value="1"/>
</dbReference>
<dbReference type="GO" id="GO:0008643">
    <property type="term" value="P:carbohydrate transport"/>
    <property type="evidence" value="ECO:0007669"/>
    <property type="project" value="InterPro"/>
</dbReference>
<keyword evidence="2" id="KW-0547">Nucleotide-binding</keyword>
<evidence type="ECO:0000313" key="5">
    <source>
        <dbReference type="EMBL" id="KKN61806.1"/>
    </source>
</evidence>
<reference evidence="5" key="1">
    <citation type="journal article" date="2015" name="Nature">
        <title>Complex archaea that bridge the gap between prokaryotes and eukaryotes.</title>
        <authorList>
            <person name="Spang A."/>
            <person name="Saw J.H."/>
            <person name="Jorgensen S.L."/>
            <person name="Zaremba-Niedzwiedzka K."/>
            <person name="Martijn J."/>
            <person name="Lind A.E."/>
            <person name="van Eijk R."/>
            <person name="Schleper C."/>
            <person name="Guy L."/>
            <person name="Ettema T.J."/>
        </authorList>
    </citation>
    <scope>NUCLEOTIDE SEQUENCE</scope>
</reference>
<dbReference type="SUPFAM" id="SSF50331">
    <property type="entry name" value="MOP-like"/>
    <property type="match status" value="1"/>
</dbReference>
<dbReference type="GO" id="GO:0055052">
    <property type="term" value="C:ATP-binding cassette (ABC) transporter complex, substrate-binding subunit-containing"/>
    <property type="evidence" value="ECO:0007669"/>
    <property type="project" value="TreeGrafter"/>
</dbReference>
<dbReference type="AlphaFoldDB" id="A0A0F9UKV7"/>
<dbReference type="GO" id="GO:0005524">
    <property type="term" value="F:ATP binding"/>
    <property type="evidence" value="ECO:0007669"/>
    <property type="project" value="UniProtKB-KW"/>
</dbReference>
<dbReference type="InterPro" id="IPR047641">
    <property type="entry name" value="ABC_transpr_MalK/UgpC-like"/>
</dbReference>
<dbReference type="InterPro" id="IPR003439">
    <property type="entry name" value="ABC_transporter-like_ATP-bd"/>
</dbReference>
<dbReference type="Gene3D" id="2.40.50.100">
    <property type="match status" value="1"/>
</dbReference>
<comment type="caution">
    <text evidence="5">The sequence shown here is derived from an EMBL/GenBank/DDBJ whole genome shotgun (WGS) entry which is preliminary data.</text>
</comment>
<dbReference type="FunFam" id="3.40.50.300:FF:000042">
    <property type="entry name" value="Maltose/maltodextrin ABC transporter, ATP-binding protein"/>
    <property type="match status" value="1"/>
</dbReference>
<dbReference type="Gene3D" id="2.40.50.140">
    <property type="entry name" value="Nucleic acid-binding proteins"/>
    <property type="match status" value="1"/>
</dbReference>
<proteinExistence type="predicted"/>
<gene>
    <name evidence="5" type="ORF">LCGC14_0518340</name>
</gene>
<evidence type="ECO:0000256" key="1">
    <source>
        <dbReference type="ARBA" id="ARBA00022448"/>
    </source>
</evidence>
<dbReference type="InterPro" id="IPR015855">
    <property type="entry name" value="ABC_transpr_MalK-like"/>
</dbReference>
<dbReference type="EMBL" id="LAZR01000645">
    <property type="protein sequence ID" value="KKN61806.1"/>
    <property type="molecule type" value="Genomic_DNA"/>
</dbReference>
<dbReference type="GO" id="GO:0140359">
    <property type="term" value="F:ABC-type transporter activity"/>
    <property type="evidence" value="ECO:0007669"/>
    <property type="project" value="InterPro"/>
</dbReference>
<dbReference type="Pfam" id="PF17912">
    <property type="entry name" value="OB_MalK"/>
    <property type="match status" value="1"/>
</dbReference>
<sequence length="355" mass="39336">MSSVEYKNIGKSYGSVEVMRDISFRIEEHQFVVLLGPSGCGKTTLLRMTAGLESITAGDLEIDGRRVNDVHPRDRDIAMVFQNYALYPTMRVYDNIAFSLEVARKPKAEVRKKVEWAAEVLNLTDYLHRFPKELSGGQRQRVAMGRAMVRDAGVFLFDEPLSNLDAKLRAHMRLEIRQLHDRLKATTVYVTHDQIEAMSMADIIVLMQGGRIVQMGTPDQIYEKPNSIYVADFIGSPSMNFIDGEIAASADGSVFQAPGVHVPLPAYATARHGQKVLLGVRPNDLAVSEDGPIRGKVILSETTGADVQLHVEVDGRDTIVVVPRAERRQSGTHVGLTVAESAIHLFDKATEKRVV</sequence>
<dbReference type="Gene3D" id="3.40.50.300">
    <property type="entry name" value="P-loop containing nucleotide triphosphate hydrolases"/>
    <property type="match status" value="1"/>
</dbReference>